<dbReference type="Pfam" id="PF24175">
    <property type="entry name" value="SU10_adaptor"/>
    <property type="match status" value="1"/>
</dbReference>
<comment type="caution">
    <text evidence="1">The sequence shown here is derived from an EMBL/GenBank/DDBJ whole genome shotgun (WGS) entry which is preliminary data.</text>
</comment>
<organism evidence="1">
    <name type="scientific">marine sediment metagenome</name>
    <dbReference type="NCBI Taxonomy" id="412755"/>
    <lineage>
        <taxon>unclassified sequences</taxon>
        <taxon>metagenomes</taxon>
        <taxon>ecological metagenomes</taxon>
    </lineage>
</organism>
<sequence>MGGTGTGTPATPPAGNYLVSTLIDRSRIKGRDTDKNLYEDDELLSLVNGVLHEVYDELKGVESNMVYAEDTQTTEDGTMEYTPSFSFEGIMPEGAWLDGQTAYLTQGSEADKIEYDYGNQTGAPRVFYLTEDGKIGFLPVPDDIYTVHIQFWKPLTELTDYDDDDLPWFGLWNQFIEDRLVSEMLAIQERDITWRAAILNGSYNRCMGKTFSRGCRPRKFVSDFFSVDGI</sequence>
<dbReference type="InterPro" id="IPR056209">
    <property type="entry name" value="SU10_adaptor"/>
</dbReference>
<dbReference type="EMBL" id="LAZR01005562">
    <property type="protein sequence ID" value="KKM98900.1"/>
    <property type="molecule type" value="Genomic_DNA"/>
</dbReference>
<dbReference type="AlphaFoldDB" id="A0A0F9PD25"/>
<proteinExistence type="predicted"/>
<protein>
    <submittedName>
        <fullName evidence="1">Uncharacterized protein</fullName>
    </submittedName>
</protein>
<gene>
    <name evidence="1" type="ORF">LCGC14_1153270</name>
</gene>
<name>A0A0F9PD25_9ZZZZ</name>
<evidence type="ECO:0000313" key="1">
    <source>
        <dbReference type="EMBL" id="KKM98900.1"/>
    </source>
</evidence>
<reference evidence="1" key="1">
    <citation type="journal article" date="2015" name="Nature">
        <title>Complex archaea that bridge the gap between prokaryotes and eukaryotes.</title>
        <authorList>
            <person name="Spang A."/>
            <person name="Saw J.H."/>
            <person name="Jorgensen S.L."/>
            <person name="Zaremba-Niedzwiedzka K."/>
            <person name="Martijn J."/>
            <person name="Lind A.E."/>
            <person name="van Eijk R."/>
            <person name="Schleper C."/>
            <person name="Guy L."/>
            <person name="Ettema T.J."/>
        </authorList>
    </citation>
    <scope>NUCLEOTIDE SEQUENCE</scope>
</reference>
<accession>A0A0F9PD25</accession>